<keyword evidence="2" id="KW-1185">Reference proteome</keyword>
<reference evidence="1" key="1">
    <citation type="submission" date="2024-03" db="EMBL/GenBank/DDBJ databases">
        <title>Novel Streptomyces species of biotechnological and ecological value are a feature of Machair soil.</title>
        <authorList>
            <person name="Prole J.R."/>
            <person name="Goodfellow M."/>
            <person name="Allenby N."/>
            <person name="Ward A.C."/>
        </authorList>
    </citation>
    <scope>NUCLEOTIDE SEQUENCE</scope>
    <source>
        <strain evidence="1">MS1.AVA.4</strain>
    </source>
</reference>
<evidence type="ECO:0000313" key="1">
    <source>
        <dbReference type="EMBL" id="MEJ8658754.1"/>
    </source>
</evidence>
<proteinExistence type="predicted"/>
<comment type="caution">
    <text evidence="1">The sequence shown here is derived from an EMBL/GenBank/DDBJ whole genome shotgun (WGS) entry which is preliminary data.</text>
</comment>
<organism evidence="1 2">
    <name type="scientific">Streptomyces pratisoli</name>
    <dbReference type="NCBI Taxonomy" id="3139917"/>
    <lineage>
        <taxon>Bacteria</taxon>
        <taxon>Bacillati</taxon>
        <taxon>Actinomycetota</taxon>
        <taxon>Actinomycetes</taxon>
        <taxon>Kitasatosporales</taxon>
        <taxon>Streptomycetaceae</taxon>
        <taxon>Streptomyces</taxon>
    </lineage>
</organism>
<evidence type="ECO:0000313" key="2">
    <source>
        <dbReference type="Proteomes" id="UP001375539"/>
    </source>
</evidence>
<dbReference type="Proteomes" id="UP001375539">
    <property type="component" value="Unassembled WGS sequence"/>
</dbReference>
<keyword evidence="1" id="KW-0808">Transferase</keyword>
<sequence length="301" mass="32939">MYPPPPPDWREANRSRWDERVPIHLAGDFYDLDSFRAGKDSLRDFETAEVGDVTGRSLLHLQCHIGLDTLSWARRGAAHVVGLDFSEPAVDAARSLAADAGLGPDRAAFVAADVYDATESVPDSSYDIVYTGIGALNWLPDIVRWAETAAALVAPGGFLYLAEFHPLTDSLDDATGSHVTHDYFARDAWVDESPGTYADFDARTVHNRSVEWQHPIGEVVSAVAATGLRIDFLHEHDVTLFERFGALKRHEDGCFRFPADRPRIPLMYSLKATKPVHGTPVHAAPGHAAALHDVALHDAAT</sequence>
<name>A0ACC6QKI3_9ACTN</name>
<accession>A0ACC6QKI3</accession>
<dbReference type="EMBL" id="JBBKAI010000002">
    <property type="protein sequence ID" value="MEJ8658754.1"/>
    <property type="molecule type" value="Genomic_DNA"/>
</dbReference>
<protein>
    <submittedName>
        <fullName evidence="1">Class I SAM-dependent methyltransferase</fullName>
        <ecNumber evidence="1">2.1.1.-</ecNumber>
    </submittedName>
</protein>
<keyword evidence="1" id="KW-0489">Methyltransferase</keyword>
<gene>
    <name evidence="1" type="ORF">WKI58_19905</name>
</gene>
<dbReference type="EC" id="2.1.1.-" evidence="1"/>